<proteinExistence type="predicted"/>
<dbReference type="Gene3D" id="1.10.1660.10">
    <property type="match status" value="1"/>
</dbReference>
<evidence type="ECO:0000259" key="3">
    <source>
        <dbReference type="PROSITE" id="PS50937"/>
    </source>
</evidence>
<dbReference type="Proteomes" id="UP000295705">
    <property type="component" value="Unassembled WGS sequence"/>
</dbReference>
<dbReference type="InterPro" id="IPR000551">
    <property type="entry name" value="MerR-type_HTH_dom"/>
</dbReference>
<dbReference type="InterPro" id="IPR047057">
    <property type="entry name" value="MerR_fam"/>
</dbReference>
<dbReference type="InterPro" id="IPR009061">
    <property type="entry name" value="DNA-bd_dom_put_sf"/>
</dbReference>
<organism evidence="4 5">
    <name type="scientific">Actinomycetospora succinea</name>
    <dbReference type="NCBI Taxonomy" id="663603"/>
    <lineage>
        <taxon>Bacteria</taxon>
        <taxon>Bacillati</taxon>
        <taxon>Actinomycetota</taxon>
        <taxon>Actinomycetes</taxon>
        <taxon>Pseudonocardiales</taxon>
        <taxon>Pseudonocardiaceae</taxon>
        <taxon>Actinomycetospora</taxon>
    </lineage>
</organism>
<evidence type="ECO:0000313" key="5">
    <source>
        <dbReference type="Proteomes" id="UP000295705"/>
    </source>
</evidence>
<dbReference type="PANTHER" id="PTHR30204:SF93">
    <property type="entry name" value="HTH MERR-TYPE DOMAIN-CONTAINING PROTEIN"/>
    <property type="match status" value="1"/>
</dbReference>
<sequence length="295" mass="31314">MKHDHVSYVASRCHEGRSLAWATVDTGDAGAGGQGMTVDVLAQRAGMTVRNVRAHAARGLLPPPRLQGRTGYYGTEHLARLELITQLQEQGFALAAIERLVASTPRQSAEEALAQYLHMLAPWAPEPSLEMAATELPGWLGVEVAGDTWQALVDAGLVVHHDGGRIRVPNPGLVRAGAEAVRLGMAPRDLVIMREELTTHVGAVTARFVDLFRRTVWADFVGEGLPADRAQQVRDVVGALQPVAAQALLATFRESMPAAISLFLDEVSDAFEQGHPRSGTGDGTGGGVAAADSEA</sequence>
<dbReference type="SUPFAM" id="SSF46955">
    <property type="entry name" value="Putative DNA-binding domain"/>
    <property type="match status" value="1"/>
</dbReference>
<dbReference type="GO" id="GO:0003700">
    <property type="term" value="F:DNA-binding transcription factor activity"/>
    <property type="evidence" value="ECO:0007669"/>
    <property type="project" value="InterPro"/>
</dbReference>
<dbReference type="AlphaFoldDB" id="A0A4R6VHJ0"/>
<comment type="caution">
    <text evidence="4">The sequence shown here is derived from an EMBL/GenBank/DDBJ whole genome shotgun (WGS) entry which is preliminary data.</text>
</comment>
<gene>
    <name evidence="4" type="ORF">EV188_102178</name>
</gene>
<feature type="domain" description="HTH merR-type" evidence="3">
    <location>
        <begin position="35"/>
        <end position="103"/>
    </location>
</feature>
<dbReference type="PROSITE" id="PS50937">
    <property type="entry name" value="HTH_MERR_2"/>
    <property type="match status" value="1"/>
</dbReference>
<evidence type="ECO:0000256" key="2">
    <source>
        <dbReference type="SAM" id="MobiDB-lite"/>
    </source>
</evidence>
<reference evidence="4 5" key="1">
    <citation type="submission" date="2019-03" db="EMBL/GenBank/DDBJ databases">
        <title>Genomic Encyclopedia of Type Strains, Phase IV (KMG-IV): sequencing the most valuable type-strain genomes for metagenomic binning, comparative biology and taxonomic classification.</title>
        <authorList>
            <person name="Goeker M."/>
        </authorList>
    </citation>
    <scope>NUCLEOTIDE SEQUENCE [LARGE SCALE GENOMIC DNA]</scope>
    <source>
        <strain evidence="4 5">DSM 45775</strain>
    </source>
</reference>
<name>A0A4R6VHJ0_9PSEU</name>
<dbReference type="GO" id="GO:0003677">
    <property type="term" value="F:DNA binding"/>
    <property type="evidence" value="ECO:0007669"/>
    <property type="project" value="UniProtKB-KW"/>
</dbReference>
<evidence type="ECO:0000256" key="1">
    <source>
        <dbReference type="ARBA" id="ARBA00023125"/>
    </source>
</evidence>
<keyword evidence="1 4" id="KW-0238">DNA-binding</keyword>
<evidence type="ECO:0000313" key="4">
    <source>
        <dbReference type="EMBL" id="TDQ62524.1"/>
    </source>
</evidence>
<dbReference type="EMBL" id="SNYO01000002">
    <property type="protein sequence ID" value="TDQ62524.1"/>
    <property type="molecule type" value="Genomic_DNA"/>
</dbReference>
<dbReference type="SMART" id="SM00422">
    <property type="entry name" value="HTH_MERR"/>
    <property type="match status" value="1"/>
</dbReference>
<protein>
    <submittedName>
        <fullName evidence="4">DNA-binding transcriptional MerR regulator</fullName>
    </submittedName>
</protein>
<keyword evidence="5" id="KW-1185">Reference proteome</keyword>
<feature type="region of interest" description="Disordered" evidence="2">
    <location>
        <begin position="273"/>
        <end position="295"/>
    </location>
</feature>
<dbReference type="PRINTS" id="PR00040">
    <property type="entry name" value="HTHMERR"/>
</dbReference>
<dbReference type="PANTHER" id="PTHR30204">
    <property type="entry name" value="REDOX-CYCLING DRUG-SENSING TRANSCRIPTIONAL ACTIVATOR SOXR"/>
    <property type="match status" value="1"/>
</dbReference>
<accession>A0A4R6VHJ0</accession>
<dbReference type="Pfam" id="PF13411">
    <property type="entry name" value="MerR_1"/>
    <property type="match status" value="1"/>
</dbReference>